<keyword evidence="12" id="KW-1185">Reference proteome</keyword>
<feature type="site" description="Transition state stabilizer" evidence="9">
    <location>
        <position position="47"/>
    </location>
</feature>
<feature type="binding site" evidence="9">
    <location>
        <position position="205"/>
    </location>
    <ligand>
        <name>substrate</name>
    </ligand>
</feature>
<dbReference type="AlphaFoldDB" id="A0A2V1HM10"/>
<dbReference type="FunFam" id="3.40.1160.10:FF:000004">
    <property type="entry name" value="Acetylglutamate kinase"/>
    <property type="match status" value="1"/>
</dbReference>
<comment type="catalytic activity">
    <reaction evidence="8 9">
        <text>N-acetyl-L-glutamate + ATP = N-acetyl-L-glutamyl 5-phosphate + ADP</text>
        <dbReference type="Rhea" id="RHEA:14629"/>
        <dbReference type="ChEBI" id="CHEBI:30616"/>
        <dbReference type="ChEBI" id="CHEBI:44337"/>
        <dbReference type="ChEBI" id="CHEBI:57936"/>
        <dbReference type="ChEBI" id="CHEBI:456216"/>
        <dbReference type="EC" id="2.7.2.8"/>
    </reaction>
</comment>
<keyword evidence="3 9" id="KW-0028">Amino-acid biosynthesis</keyword>
<gene>
    <name evidence="9 11" type="primary">argB</name>
    <name evidence="11" type="ORF">DDQ50_14315</name>
</gene>
<dbReference type="GO" id="GO:0005737">
    <property type="term" value="C:cytoplasm"/>
    <property type="evidence" value="ECO:0007669"/>
    <property type="project" value="UniProtKB-SubCell"/>
</dbReference>
<dbReference type="GO" id="GO:0005524">
    <property type="term" value="F:ATP binding"/>
    <property type="evidence" value="ECO:0007669"/>
    <property type="project" value="UniProtKB-UniRule"/>
</dbReference>
<evidence type="ECO:0000256" key="5">
    <source>
        <dbReference type="ARBA" id="ARBA00022741"/>
    </source>
</evidence>
<accession>A0A2V1HM10</accession>
<dbReference type="InterPro" id="IPR001057">
    <property type="entry name" value="Glu/AcGlu_kinase"/>
</dbReference>
<dbReference type="GO" id="GO:0003991">
    <property type="term" value="F:acetylglutamate kinase activity"/>
    <property type="evidence" value="ECO:0007669"/>
    <property type="project" value="UniProtKB-UniRule"/>
</dbReference>
<evidence type="ECO:0000313" key="11">
    <source>
        <dbReference type="EMBL" id="PVZ93495.1"/>
    </source>
</evidence>
<dbReference type="NCBIfam" id="TIGR00761">
    <property type="entry name" value="argB"/>
    <property type="match status" value="1"/>
</dbReference>
<evidence type="ECO:0000256" key="1">
    <source>
        <dbReference type="ARBA" id="ARBA00004828"/>
    </source>
</evidence>
<evidence type="ECO:0000256" key="3">
    <source>
        <dbReference type="ARBA" id="ARBA00022605"/>
    </source>
</evidence>
<dbReference type="CDD" id="cd04250">
    <property type="entry name" value="AAK_NAGK-C"/>
    <property type="match status" value="1"/>
</dbReference>
<keyword evidence="5 9" id="KW-0547">Nucleotide-binding</keyword>
<sequence length="308" mass="31844">MHDVTSPLTGSLPVQTTTPEEAAIKAATLIESLPWLQRFAGQIVVVKYGGNAMDDPESLRTFAEDMVYLRHVGIKPVVVHGGGPQITAMLDRLGIVSEFRGGYRVTTPETMEIVRMVLTGQVSRDIVGLINEHGPLAAAVSGEDAGLFTGRRRGALVDGVEVDLGLVGDVVAVDPAGVLAQVEAGRIPVVSSIAPDGDEPGQSLNINADAAAAALAVSLGAAKLVILTNVAGLYSDWPNRESLVSHIRSAELAALLPALDTGMIPKMAACLAAVQGGVDKAAVIDGRIPHSILLEIFTGSGIGTEVVA</sequence>
<keyword evidence="6 9" id="KW-0418">Kinase</keyword>
<dbReference type="SUPFAM" id="SSF53633">
    <property type="entry name" value="Carbamate kinase-like"/>
    <property type="match status" value="1"/>
</dbReference>
<comment type="similarity">
    <text evidence="9">Belongs to the acetylglutamate kinase family. ArgB subfamily.</text>
</comment>
<dbReference type="EC" id="2.7.2.8" evidence="9"/>
<dbReference type="InterPro" id="IPR036393">
    <property type="entry name" value="AceGlu_kinase-like_sf"/>
</dbReference>
<dbReference type="InterPro" id="IPR037528">
    <property type="entry name" value="ArgB"/>
</dbReference>
<feature type="binding site" evidence="9">
    <location>
        <begin position="82"/>
        <end position="83"/>
    </location>
    <ligand>
        <name>substrate</name>
    </ligand>
</feature>
<dbReference type="HAMAP" id="MF_00082">
    <property type="entry name" value="ArgB"/>
    <property type="match status" value="1"/>
</dbReference>
<dbReference type="PIRSF" id="PIRSF000728">
    <property type="entry name" value="NAGK"/>
    <property type="match status" value="1"/>
</dbReference>
<evidence type="ECO:0000256" key="9">
    <source>
        <dbReference type="HAMAP-Rule" id="MF_00082"/>
    </source>
</evidence>
<keyword evidence="7 9" id="KW-0067">ATP-binding</keyword>
<feature type="site" description="Transition state stabilizer" evidence="9">
    <location>
        <position position="266"/>
    </location>
</feature>
<organism evidence="11 12">
    <name type="scientific">Amnibacterium flavum</name>
    <dbReference type="NCBI Taxonomy" id="2173173"/>
    <lineage>
        <taxon>Bacteria</taxon>
        <taxon>Bacillati</taxon>
        <taxon>Actinomycetota</taxon>
        <taxon>Actinomycetes</taxon>
        <taxon>Micrococcales</taxon>
        <taxon>Microbacteriaceae</taxon>
        <taxon>Amnibacterium</taxon>
    </lineage>
</organism>
<feature type="domain" description="Aspartate/glutamate/uridylate kinase" evidence="10">
    <location>
        <begin position="43"/>
        <end position="285"/>
    </location>
</feature>
<evidence type="ECO:0000256" key="4">
    <source>
        <dbReference type="ARBA" id="ARBA00022679"/>
    </source>
</evidence>
<dbReference type="PRINTS" id="PR00474">
    <property type="entry name" value="GLU5KINASE"/>
</dbReference>
<evidence type="ECO:0000256" key="2">
    <source>
        <dbReference type="ARBA" id="ARBA00022571"/>
    </source>
</evidence>
<proteinExistence type="inferred from homology"/>
<evidence type="ECO:0000313" key="12">
    <source>
        <dbReference type="Proteomes" id="UP000244893"/>
    </source>
</evidence>
<name>A0A2V1HM10_9MICO</name>
<comment type="pathway">
    <text evidence="1 9">Amino-acid biosynthesis; L-arginine biosynthesis; N(2)-acetyl-L-ornithine from L-glutamate: step 2/4.</text>
</comment>
<dbReference type="Pfam" id="PF00696">
    <property type="entry name" value="AA_kinase"/>
    <property type="match status" value="1"/>
</dbReference>
<keyword evidence="9" id="KW-0963">Cytoplasm</keyword>
<comment type="function">
    <text evidence="9">Catalyzes the ATP-dependent phosphorylation of N-acetyl-L-glutamate.</text>
</comment>
<evidence type="ECO:0000256" key="8">
    <source>
        <dbReference type="ARBA" id="ARBA00048141"/>
    </source>
</evidence>
<dbReference type="PANTHER" id="PTHR23342">
    <property type="entry name" value="N-ACETYLGLUTAMATE SYNTHASE"/>
    <property type="match status" value="1"/>
</dbReference>
<evidence type="ECO:0000259" key="10">
    <source>
        <dbReference type="Pfam" id="PF00696"/>
    </source>
</evidence>
<evidence type="ECO:0000256" key="6">
    <source>
        <dbReference type="ARBA" id="ARBA00022777"/>
    </source>
</evidence>
<dbReference type="InterPro" id="IPR004662">
    <property type="entry name" value="AcgluKinase_fam"/>
</dbReference>
<dbReference type="Gene3D" id="3.40.1160.10">
    <property type="entry name" value="Acetylglutamate kinase-like"/>
    <property type="match status" value="1"/>
</dbReference>
<dbReference type="Proteomes" id="UP000244893">
    <property type="component" value="Unassembled WGS sequence"/>
</dbReference>
<protein>
    <recommendedName>
        <fullName evidence="9">Acetylglutamate kinase</fullName>
        <ecNumber evidence="9">2.7.2.8</ecNumber>
    </recommendedName>
    <alternativeName>
        <fullName evidence="9">N-acetyl-L-glutamate 5-phosphotransferase</fullName>
    </alternativeName>
    <alternativeName>
        <fullName evidence="9">NAG kinase</fullName>
        <shortName evidence="9">NAGK</shortName>
    </alternativeName>
</protein>
<dbReference type="InterPro" id="IPR041727">
    <property type="entry name" value="NAGK-C"/>
</dbReference>
<comment type="caution">
    <text evidence="11">The sequence shown here is derived from an EMBL/GenBank/DDBJ whole genome shotgun (WGS) entry which is preliminary data.</text>
</comment>
<reference evidence="11 12" key="1">
    <citation type="submission" date="2018-05" db="EMBL/GenBank/DDBJ databases">
        <title>Amnibacterium sp. M8JJ-5, whole genome shotgun sequence.</title>
        <authorList>
            <person name="Tuo L."/>
        </authorList>
    </citation>
    <scope>NUCLEOTIDE SEQUENCE [LARGE SCALE GENOMIC DNA]</scope>
    <source>
        <strain evidence="11 12">M8JJ-5</strain>
    </source>
</reference>
<dbReference type="GO" id="GO:0042450">
    <property type="term" value="P:L-arginine biosynthetic process via ornithine"/>
    <property type="evidence" value="ECO:0007669"/>
    <property type="project" value="UniProtKB-UniRule"/>
</dbReference>
<feature type="binding site" evidence="9">
    <location>
        <position position="104"/>
    </location>
    <ligand>
        <name>substrate</name>
    </ligand>
</feature>
<dbReference type="InterPro" id="IPR001048">
    <property type="entry name" value="Asp/Glu/Uridylate_kinase"/>
</dbReference>
<dbReference type="EMBL" id="QEOP01000003">
    <property type="protein sequence ID" value="PVZ93495.1"/>
    <property type="molecule type" value="Genomic_DNA"/>
</dbReference>
<dbReference type="UniPathway" id="UPA00068">
    <property type="reaction ID" value="UER00107"/>
</dbReference>
<keyword evidence="4 9" id="KW-0808">Transferase</keyword>
<comment type="subcellular location">
    <subcellularLocation>
        <location evidence="9">Cytoplasm</location>
    </subcellularLocation>
</comment>
<dbReference type="PANTHER" id="PTHR23342:SF0">
    <property type="entry name" value="N-ACETYLGLUTAMATE SYNTHASE, MITOCHONDRIAL"/>
    <property type="match status" value="1"/>
</dbReference>
<evidence type="ECO:0000256" key="7">
    <source>
        <dbReference type="ARBA" id="ARBA00022840"/>
    </source>
</evidence>
<keyword evidence="2 9" id="KW-0055">Arginine biosynthesis</keyword>
<dbReference type="OrthoDB" id="9803155at2"/>